<dbReference type="InterPro" id="IPR036390">
    <property type="entry name" value="WH_DNA-bd_sf"/>
</dbReference>
<evidence type="ECO:0000313" key="1">
    <source>
        <dbReference type="EMBL" id="ROP99925.1"/>
    </source>
</evidence>
<dbReference type="EMBL" id="RJKX01000013">
    <property type="protein sequence ID" value="ROP99925.1"/>
    <property type="molecule type" value="Genomic_DNA"/>
</dbReference>
<accession>A0A3N1MFE8</accession>
<dbReference type="RefSeq" id="WP_142235696.1">
    <property type="nucleotide sequence ID" value="NZ_AP019700.1"/>
</dbReference>
<dbReference type="OrthoDB" id="8481991at2"/>
<proteinExistence type="predicted"/>
<reference evidence="1 2" key="1">
    <citation type="submission" date="2018-11" db="EMBL/GenBank/DDBJ databases">
        <title>Genomic Encyclopedia of Type Strains, Phase IV (KMG-IV): sequencing the most valuable type-strain genomes for metagenomic binning, comparative biology and taxonomic classification.</title>
        <authorList>
            <person name="Goeker M."/>
        </authorList>
    </citation>
    <scope>NUCLEOTIDE SEQUENCE [LARGE SCALE GENOMIC DNA]</scope>
    <source>
        <strain evidence="1 2">DSM 5900</strain>
    </source>
</reference>
<dbReference type="Gene3D" id="1.10.10.10">
    <property type="entry name" value="Winged helix-like DNA-binding domain superfamily/Winged helix DNA-binding domain"/>
    <property type="match status" value="1"/>
</dbReference>
<protein>
    <submittedName>
        <fullName evidence="1">Uncharacterized protein</fullName>
    </submittedName>
</protein>
<name>A0A3N1MFE8_9PROT</name>
<sequence>MKSDAIKNASSLDVLRDAVERLRADGPAAVGTRVGAVLADRIRAAIESADNISINALADQLASFYRDLFAAVSPAARDAARGAPGQDDTAAAFLLGQAAFAHLLAARTFDRRADDRFLHTIRNKRYERYVRALQHQPLNGLRLGEIVREREETVSRKLAVLRQLGIVTARKEGTSVINILTPAALGVLEHFGIAPLAMSSTQTIEVKKAVNELHIELAPHLQRAPSFGDLANFSRRRVA</sequence>
<evidence type="ECO:0000313" key="2">
    <source>
        <dbReference type="Proteomes" id="UP000278222"/>
    </source>
</evidence>
<organism evidence="1 2">
    <name type="scientific">Stella humosa</name>
    <dbReference type="NCBI Taxonomy" id="94"/>
    <lineage>
        <taxon>Bacteria</taxon>
        <taxon>Pseudomonadati</taxon>
        <taxon>Pseudomonadota</taxon>
        <taxon>Alphaproteobacteria</taxon>
        <taxon>Rhodospirillales</taxon>
        <taxon>Stellaceae</taxon>
        <taxon>Stella</taxon>
    </lineage>
</organism>
<dbReference type="InterPro" id="IPR036388">
    <property type="entry name" value="WH-like_DNA-bd_sf"/>
</dbReference>
<comment type="caution">
    <text evidence="1">The sequence shown here is derived from an EMBL/GenBank/DDBJ whole genome shotgun (WGS) entry which is preliminary data.</text>
</comment>
<dbReference type="SUPFAM" id="SSF46785">
    <property type="entry name" value="Winged helix' DNA-binding domain"/>
    <property type="match status" value="1"/>
</dbReference>
<dbReference type="AlphaFoldDB" id="A0A3N1MFE8"/>
<dbReference type="Proteomes" id="UP000278222">
    <property type="component" value="Unassembled WGS sequence"/>
</dbReference>
<gene>
    <name evidence="1" type="ORF">EDC65_1720</name>
</gene>
<keyword evidence="2" id="KW-1185">Reference proteome</keyword>